<name>A0A1H3YSE9_SELRU</name>
<protein>
    <submittedName>
        <fullName evidence="2">Sugar phosphate isomerase/epimerase</fullName>
    </submittedName>
</protein>
<dbReference type="AlphaFoldDB" id="A0A1H3YSE9"/>
<proteinExistence type="predicted"/>
<evidence type="ECO:0000259" key="1">
    <source>
        <dbReference type="Pfam" id="PF01261"/>
    </source>
</evidence>
<dbReference type="Gene3D" id="3.20.20.150">
    <property type="entry name" value="Divalent-metal-dependent TIM barrel enzymes"/>
    <property type="match status" value="1"/>
</dbReference>
<organism evidence="2 3">
    <name type="scientific">Selenomonas ruminantium</name>
    <dbReference type="NCBI Taxonomy" id="971"/>
    <lineage>
        <taxon>Bacteria</taxon>
        <taxon>Bacillati</taxon>
        <taxon>Bacillota</taxon>
        <taxon>Negativicutes</taxon>
        <taxon>Selenomonadales</taxon>
        <taxon>Selenomonadaceae</taxon>
        <taxon>Selenomonas</taxon>
    </lineage>
</organism>
<keyword evidence="2" id="KW-0413">Isomerase</keyword>
<dbReference type="Pfam" id="PF01261">
    <property type="entry name" value="AP_endonuc_2"/>
    <property type="match status" value="1"/>
</dbReference>
<dbReference type="GO" id="GO:0016853">
    <property type="term" value="F:isomerase activity"/>
    <property type="evidence" value="ECO:0007669"/>
    <property type="project" value="UniProtKB-KW"/>
</dbReference>
<evidence type="ECO:0000313" key="2">
    <source>
        <dbReference type="EMBL" id="SEA14466.1"/>
    </source>
</evidence>
<sequence length="282" mass="31546">MTTVLQLGIRLHDMRAGTLAERAAWARGQGFSCVHLALEKTIPGFVMSPGKLTAGLGKHLREVFSAHKVDVAVLGCYKNLAHPDPQELQKIQENYIAHLRMAKALDCSVVGTETGAPNADYRYEEACHSEAALQTFLHNLAPVVEAAEHFGTLLAIEPVWNHIVWNPQLARRVIREMASPNLRIIFDPVNLLSMENYMERERVIGEAIECFGEYVEVVHLKDFQIKEHGLTAMAPGTGLMDYKPLLAYLKQEKCGIQATLENTRPDNAVTARKYLEELYAEL</sequence>
<dbReference type="PANTHER" id="PTHR12110:SF21">
    <property type="entry name" value="XYLOSE ISOMERASE-LIKE TIM BARREL DOMAIN-CONTAINING PROTEIN"/>
    <property type="match status" value="1"/>
</dbReference>
<dbReference type="PANTHER" id="PTHR12110">
    <property type="entry name" value="HYDROXYPYRUVATE ISOMERASE"/>
    <property type="match status" value="1"/>
</dbReference>
<gene>
    <name evidence="2" type="ORF">SAMN05660648_02105</name>
</gene>
<dbReference type="InterPro" id="IPR013022">
    <property type="entry name" value="Xyl_isomerase-like_TIM-brl"/>
</dbReference>
<accession>A0A1H3YSE9</accession>
<dbReference type="Proteomes" id="UP000183469">
    <property type="component" value="Unassembled WGS sequence"/>
</dbReference>
<dbReference type="EMBL" id="FNQG01000009">
    <property type="protein sequence ID" value="SEA14466.1"/>
    <property type="molecule type" value="Genomic_DNA"/>
</dbReference>
<dbReference type="InterPro" id="IPR036237">
    <property type="entry name" value="Xyl_isomerase-like_sf"/>
</dbReference>
<dbReference type="SUPFAM" id="SSF51658">
    <property type="entry name" value="Xylose isomerase-like"/>
    <property type="match status" value="1"/>
</dbReference>
<feature type="domain" description="Xylose isomerase-like TIM barrel" evidence="1">
    <location>
        <begin position="24"/>
        <end position="277"/>
    </location>
</feature>
<reference evidence="2 3" key="1">
    <citation type="submission" date="2016-10" db="EMBL/GenBank/DDBJ databases">
        <authorList>
            <person name="de Groot N.N."/>
        </authorList>
    </citation>
    <scope>NUCLEOTIDE SEQUENCE [LARGE SCALE GENOMIC DNA]</scope>
    <source>
        <strain evidence="2 3">DSM 2872</strain>
    </source>
</reference>
<dbReference type="InterPro" id="IPR050312">
    <property type="entry name" value="IolE/XylAMocC-like"/>
</dbReference>
<evidence type="ECO:0000313" key="3">
    <source>
        <dbReference type="Proteomes" id="UP000183469"/>
    </source>
</evidence>